<organism evidence="1 2">
    <name type="scientific">Trifolium medium</name>
    <dbReference type="NCBI Taxonomy" id="97028"/>
    <lineage>
        <taxon>Eukaryota</taxon>
        <taxon>Viridiplantae</taxon>
        <taxon>Streptophyta</taxon>
        <taxon>Embryophyta</taxon>
        <taxon>Tracheophyta</taxon>
        <taxon>Spermatophyta</taxon>
        <taxon>Magnoliopsida</taxon>
        <taxon>eudicotyledons</taxon>
        <taxon>Gunneridae</taxon>
        <taxon>Pentapetalae</taxon>
        <taxon>rosids</taxon>
        <taxon>fabids</taxon>
        <taxon>Fabales</taxon>
        <taxon>Fabaceae</taxon>
        <taxon>Papilionoideae</taxon>
        <taxon>50 kb inversion clade</taxon>
        <taxon>NPAAA clade</taxon>
        <taxon>Hologalegina</taxon>
        <taxon>IRL clade</taxon>
        <taxon>Trifolieae</taxon>
        <taxon>Trifolium</taxon>
    </lineage>
</organism>
<evidence type="ECO:0000313" key="2">
    <source>
        <dbReference type="Proteomes" id="UP000265520"/>
    </source>
</evidence>
<feature type="non-terminal residue" evidence="1">
    <location>
        <position position="1"/>
    </location>
</feature>
<evidence type="ECO:0000313" key="1">
    <source>
        <dbReference type="EMBL" id="MCI51326.1"/>
    </source>
</evidence>
<name>A0A392STX8_9FABA</name>
<sequence>ANEAAHALARVATSLASSNIWRFVAILEQLLSVESLSSIDVFF</sequence>
<proteinExistence type="predicted"/>
<dbReference type="AlphaFoldDB" id="A0A392STX8"/>
<accession>A0A392STX8</accession>
<protein>
    <submittedName>
        <fullName evidence="1">Uncharacterized protein</fullName>
    </submittedName>
</protein>
<dbReference type="EMBL" id="LXQA010430164">
    <property type="protein sequence ID" value="MCI51326.1"/>
    <property type="molecule type" value="Genomic_DNA"/>
</dbReference>
<reference evidence="1 2" key="1">
    <citation type="journal article" date="2018" name="Front. Plant Sci.">
        <title>Red Clover (Trifolium pratense) and Zigzag Clover (T. medium) - A Picture of Genomic Similarities and Differences.</title>
        <authorList>
            <person name="Dluhosova J."/>
            <person name="Istvanek J."/>
            <person name="Nedelnik J."/>
            <person name="Repkova J."/>
        </authorList>
    </citation>
    <scope>NUCLEOTIDE SEQUENCE [LARGE SCALE GENOMIC DNA]</scope>
    <source>
        <strain evidence="2">cv. 10/8</strain>
        <tissue evidence="1">Leaf</tissue>
    </source>
</reference>
<keyword evidence="2" id="KW-1185">Reference proteome</keyword>
<comment type="caution">
    <text evidence="1">The sequence shown here is derived from an EMBL/GenBank/DDBJ whole genome shotgun (WGS) entry which is preliminary data.</text>
</comment>
<dbReference type="Proteomes" id="UP000265520">
    <property type="component" value="Unassembled WGS sequence"/>
</dbReference>